<comment type="similarity">
    <text evidence="6">Belongs to the HSP33 family.</text>
</comment>
<evidence type="ECO:0000256" key="1">
    <source>
        <dbReference type="ARBA" id="ARBA00022490"/>
    </source>
</evidence>
<comment type="PTM">
    <text evidence="6">Under oxidizing conditions two disulfide bonds are formed involving the reactive cysteines. Under reducing conditions zinc is bound to the reactive cysteines and the protein is inactive.</text>
</comment>
<evidence type="ECO:0000313" key="7">
    <source>
        <dbReference type="EMBL" id="SHJ21935.1"/>
    </source>
</evidence>
<dbReference type="OrthoDB" id="9793753at2"/>
<feature type="disulfide bond" description="Redox-active" evidence="6">
    <location>
        <begin position="236"/>
        <end position="238"/>
    </location>
</feature>
<dbReference type="Pfam" id="PF01430">
    <property type="entry name" value="HSP33"/>
    <property type="match status" value="1"/>
</dbReference>
<dbReference type="InterPro" id="IPR016154">
    <property type="entry name" value="Heat_shock_Hsp33_C"/>
</dbReference>
<reference evidence="7 8" key="1">
    <citation type="submission" date="2016-11" db="EMBL/GenBank/DDBJ databases">
        <authorList>
            <person name="Jaros S."/>
            <person name="Januszkiewicz K."/>
            <person name="Wedrychowicz H."/>
        </authorList>
    </citation>
    <scope>NUCLEOTIDE SEQUENCE [LARGE SCALE GENOMIC DNA]</scope>
    <source>
        <strain evidence="7 8">DSM 5091</strain>
    </source>
</reference>
<dbReference type="PANTHER" id="PTHR30111">
    <property type="entry name" value="33 KDA CHAPERONIN"/>
    <property type="match status" value="1"/>
</dbReference>
<dbReference type="InterPro" id="IPR016153">
    <property type="entry name" value="Heat_shock_Hsp33_N"/>
</dbReference>
<dbReference type="PANTHER" id="PTHR30111:SF1">
    <property type="entry name" value="33 KDA CHAPERONIN"/>
    <property type="match status" value="1"/>
</dbReference>
<dbReference type="SUPFAM" id="SSF118352">
    <property type="entry name" value="HSP33 redox switch-like"/>
    <property type="match status" value="1"/>
</dbReference>
<dbReference type="GO" id="GO:0044183">
    <property type="term" value="F:protein folding chaperone"/>
    <property type="evidence" value="ECO:0007669"/>
    <property type="project" value="TreeGrafter"/>
</dbReference>
<proteinExistence type="inferred from homology"/>
<keyword evidence="4 6" id="KW-0143">Chaperone</keyword>
<evidence type="ECO:0000256" key="5">
    <source>
        <dbReference type="ARBA" id="ARBA00023284"/>
    </source>
</evidence>
<evidence type="ECO:0000256" key="2">
    <source>
        <dbReference type="ARBA" id="ARBA00022833"/>
    </source>
</evidence>
<organism evidence="7 8">
    <name type="scientific">Malonomonas rubra DSM 5091</name>
    <dbReference type="NCBI Taxonomy" id="1122189"/>
    <lineage>
        <taxon>Bacteria</taxon>
        <taxon>Pseudomonadati</taxon>
        <taxon>Thermodesulfobacteriota</taxon>
        <taxon>Desulfuromonadia</taxon>
        <taxon>Desulfuromonadales</taxon>
        <taxon>Geopsychrobacteraceae</taxon>
        <taxon>Malonomonas</taxon>
    </lineage>
</organism>
<sequence length="289" mass="31133">MQDHMVRVVSADGLLRGTAAVTTGLVKEICQRQKSDFTATVALGRLLTGGALLSSLLKGQQRLALMIEGNGPLGKMSVETDAKGRVRGTLSNPVVDLPPKGDRFDVAGAIGRAGFLHVWKDLGLKDPYQSMVQLQTSEVGDDLAWYLASSEQVPSSVSLGVELDSEGAVAAAGGLLIQSLPPGDEDRVEAVIAALQQLPPTTSLLRQGMAPVEILAKVLADVEFRVQETVPLEFYCPCSRQQTESMLRSLGPEELKRLAAEQDSVEVVCEYCRTPYQFSSEEVERLAQH</sequence>
<dbReference type="GO" id="GO:0005737">
    <property type="term" value="C:cytoplasm"/>
    <property type="evidence" value="ECO:0007669"/>
    <property type="project" value="UniProtKB-SubCell"/>
</dbReference>
<keyword evidence="2 6" id="KW-0862">Zinc</keyword>
<dbReference type="PIRSF" id="PIRSF005261">
    <property type="entry name" value="Heat_shock_Hsp33"/>
    <property type="match status" value="1"/>
</dbReference>
<gene>
    <name evidence="6" type="primary">hslO</name>
    <name evidence="7" type="ORF">SAMN02745165_01846</name>
</gene>
<dbReference type="STRING" id="1122189.SAMN02745165_01846"/>
<feature type="disulfide bond" description="Redox-active" evidence="6">
    <location>
        <begin position="269"/>
        <end position="272"/>
    </location>
</feature>
<protein>
    <recommendedName>
        <fullName evidence="6">33 kDa chaperonin</fullName>
    </recommendedName>
    <alternativeName>
        <fullName evidence="6">Heat shock protein 33 homolog</fullName>
        <shortName evidence="6">HSP33</shortName>
    </alternativeName>
</protein>
<dbReference type="GO" id="GO:0042026">
    <property type="term" value="P:protein refolding"/>
    <property type="evidence" value="ECO:0007669"/>
    <property type="project" value="TreeGrafter"/>
</dbReference>
<evidence type="ECO:0000256" key="6">
    <source>
        <dbReference type="HAMAP-Rule" id="MF_00117"/>
    </source>
</evidence>
<evidence type="ECO:0000313" key="8">
    <source>
        <dbReference type="Proteomes" id="UP000184171"/>
    </source>
</evidence>
<keyword evidence="5 6" id="KW-0676">Redox-active center</keyword>
<dbReference type="RefSeq" id="WP_072908106.1">
    <property type="nucleotide sequence ID" value="NZ_FQZT01000005.1"/>
</dbReference>
<keyword evidence="3 6" id="KW-1015">Disulfide bond</keyword>
<evidence type="ECO:0000256" key="4">
    <source>
        <dbReference type="ARBA" id="ARBA00023186"/>
    </source>
</evidence>
<dbReference type="Gene3D" id="3.55.30.10">
    <property type="entry name" value="Hsp33 domain"/>
    <property type="match status" value="1"/>
</dbReference>
<dbReference type="Proteomes" id="UP000184171">
    <property type="component" value="Unassembled WGS sequence"/>
</dbReference>
<dbReference type="NCBIfam" id="NF001033">
    <property type="entry name" value="PRK00114.1"/>
    <property type="match status" value="1"/>
</dbReference>
<keyword evidence="8" id="KW-1185">Reference proteome</keyword>
<accession>A0A1M6HIC5</accession>
<name>A0A1M6HIC5_MALRU</name>
<dbReference type="HAMAP" id="MF_00117">
    <property type="entry name" value="HslO"/>
    <property type="match status" value="1"/>
</dbReference>
<evidence type="ECO:0000256" key="3">
    <source>
        <dbReference type="ARBA" id="ARBA00023157"/>
    </source>
</evidence>
<dbReference type="InterPro" id="IPR000397">
    <property type="entry name" value="Heat_shock_Hsp33"/>
</dbReference>
<dbReference type="AlphaFoldDB" id="A0A1M6HIC5"/>
<dbReference type="Gene3D" id="3.90.1280.10">
    <property type="entry name" value="HSP33 redox switch-like"/>
    <property type="match status" value="1"/>
</dbReference>
<comment type="subcellular location">
    <subcellularLocation>
        <location evidence="6">Cytoplasm</location>
    </subcellularLocation>
</comment>
<keyword evidence="1 6" id="KW-0963">Cytoplasm</keyword>
<comment type="function">
    <text evidence="6">Redox regulated molecular chaperone. Protects both thermally unfolding and oxidatively damaged proteins from irreversible aggregation. Plays an important role in the bacterial defense system toward oxidative stress.</text>
</comment>
<dbReference type="EMBL" id="FQZT01000005">
    <property type="protein sequence ID" value="SHJ21935.1"/>
    <property type="molecule type" value="Genomic_DNA"/>
</dbReference>
<dbReference type="SUPFAM" id="SSF64397">
    <property type="entry name" value="Hsp33 domain"/>
    <property type="match status" value="1"/>
</dbReference>
<dbReference type="CDD" id="cd00498">
    <property type="entry name" value="Hsp33"/>
    <property type="match status" value="1"/>
</dbReference>
<dbReference type="GO" id="GO:0051082">
    <property type="term" value="F:unfolded protein binding"/>
    <property type="evidence" value="ECO:0007669"/>
    <property type="project" value="UniProtKB-UniRule"/>
</dbReference>